<feature type="binding site" evidence="4">
    <location>
        <position position="258"/>
    </location>
    <ligand>
        <name>S-adenosyl-L-methionine</name>
        <dbReference type="ChEBI" id="CHEBI:59789"/>
    </ligand>
</feature>
<dbReference type="GO" id="GO:0008173">
    <property type="term" value="F:RNA methyltransferase activity"/>
    <property type="evidence" value="ECO:0007669"/>
    <property type="project" value="InterPro"/>
</dbReference>
<dbReference type="GO" id="GO:0032259">
    <property type="term" value="P:methylation"/>
    <property type="evidence" value="ECO:0007669"/>
    <property type="project" value="UniProtKB-KW"/>
</dbReference>
<dbReference type="InterPro" id="IPR012340">
    <property type="entry name" value="NA-bd_OB-fold"/>
</dbReference>
<organism evidence="5">
    <name type="scientific">Thermococcus litoralis</name>
    <dbReference type="NCBI Taxonomy" id="2265"/>
    <lineage>
        <taxon>Archaea</taxon>
        <taxon>Methanobacteriati</taxon>
        <taxon>Methanobacteriota</taxon>
        <taxon>Thermococci</taxon>
        <taxon>Thermococcales</taxon>
        <taxon>Thermococcaceae</taxon>
        <taxon>Thermococcus</taxon>
    </lineage>
</organism>
<evidence type="ECO:0000256" key="2">
    <source>
        <dbReference type="ARBA" id="ARBA00022679"/>
    </source>
</evidence>
<evidence type="ECO:0000313" key="5">
    <source>
        <dbReference type="EMBL" id="HHI00653.1"/>
    </source>
</evidence>
<feature type="binding site" evidence="4">
    <location>
        <position position="346"/>
    </location>
    <ligand>
        <name>S-adenosyl-L-methionine</name>
        <dbReference type="ChEBI" id="CHEBI:59789"/>
    </ligand>
</feature>
<dbReference type="GO" id="GO:0006396">
    <property type="term" value="P:RNA processing"/>
    <property type="evidence" value="ECO:0007669"/>
    <property type="project" value="InterPro"/>
</dbReference>
<reference evidence="5" key="1">
    <citation type="journal article" date="2020" name="mSystems">
        <title>Genome- and Community-Level Interaction Insights into Carbon Utilization and Element Cycling Functions of Hydrothermarchaeota in Hydrothermal Sediment.</title>
        <authorList>
            <person name="Zhou Z."/>
            <person name="Liu Y."/>
            <person name="Xu W."/>
            <person name="Pan J."/>
            <person name="Luo Z.H."/>
            <person name="Li M."/>
        </authorList>
    </citation>
    <scope>NUCLEOTIDE SEQUENCE [LARGE SCALE GENOMIC DNA]</scope>
    <source>
        <strain evidence="5">HyVt-93</strain>
    </source>
</reference>
<feature type="active site" description="Nucleophile" evidence="4">
    <location>
        <position position="372"/>
    </location>
</feature>
<dbReference type="EMBL" id="DRTU01000180">
    <property type="protein sequence ID" value="HHI00653.1"/>
    <property type="molecule type" value="Genomic_DNA"/>
</dbReference>
<dbReference type="Gene3D" id="2.40.50.140">
    <property type="entry name" value="Nucleic acid-binding proteins"/>
    <property type="match status" value="1"/>
</dbReference>
<name>A0A7C5K0Y2_THELI</name>
<dbReference type="SUPFAM" id="SSF53335">
    <property type="entry name" value="S-adenosyl-L-methionine-dependent methyltransferases"/>
    <property type="match status" value="1"/>
</dbReference>
<evidence type="ECO:0000256" key="4">
    <source>
        <dbReference type="PROSITE-ProRule" id="PRU01024"/>
    </source>
</evidence>
<sequence>MKGKGYITKVSPDGYGVLKLEKEIYVPYTVIGDFVKVRKTFRRFGRLIARDFEILEESLLRQNPKCSHFSKCGGCSWQHIKYKEQLNLKRRIFEEITGIEIPIKGSPKLWGFRNTSNFIVSTDGIGFKQRNSQSIANIRHCPVFSNRTSEFIKALKRFVDEEGLYPWDPRKKRGDIHYLSIREGKFTGEIMVNVISHHEEVPQSFLDYFEFANSLYWSFKEDPRDDPRGTPKLVGGSPFIREKIEGVIYLIHPNSFFQTNSYALPILLRWVLNFAEGGKILDLYSGVGTFGVFLAKEGFKVDGVDVNPFAVDMANKNAEINGVDASFFVKDAESFPVGDYDTVIVDPPRRGLKEAVKSLKKERPENIVYVSCNPQAFSRDYSHLRDIYRVEDAILIDMFPHTPHVEAIIKLKRR</sequence>
<feature type="binding site" evidence="4">
    <location>
        <position position="284"/>
    </location>
    <ligand>
        <name>S-adenosyl-L-methionine</name>
        <dbReference type="ChEBI" id="CHEBI:59789"/>
    </ligand>
</feature>
<comment type="similarity">
    <text evidence="4">Belongs to the class I-like SAM-binding methyltransferase superfamily. RNA M5U methyltransferase family.</text>
</comment>
<keyword evidence="1 4" id="KW-0489">Methyltransferase</keyword>
<accession>A0A7C5K0Y2</accession>
<proteinExistence type="inferred from homology"/>
<dbReference type="NCBIfam" id="TIGR00479">
    <property type="entry name" value="rumA"/>
    <property type="match status" value="1"/>
</dbReference>
<gene>
    <name evidence="5" type="primary">rlmD</name>
    <name evidence="5" type="ORF">ENL40_04160</name>
</gene>
<dbReference type="AlphaFoldDB" id="A0A7C5K0Y2"/>
<dbReference type="PANTHER" id="PTHR11061">
    <property type="entry name" value="RNA M5U METHYLTRANSFERASE"/>
    <property type="match status" value="1"/>
</dbReference>
<evidence type="ECO:0000256" key="3">
    <source>
        <dbReference type="ARBA" id="ARBA00022691"/>
    </source>
</evidence>
<dbReference type="EC" id="2.1.1.190" evidence="5"/>
<comment type="caution">
    <text evidence="5">The sequence shown here is derived from an EMBL/GenBank/DDBJ whole genome shotgun (WGS) entry which is preliminary data.</text>
</comment>
<dbReference type="PROSITE" id="PS01231">
    <property type="entry name" value="TRMA_2"/>
    <property type="match status" value="1"/>
</dbReference>
<dbReference type="Gene3D" id="2.40.50.1070">
    <property type="match status" value="1"/>
</dbReference>
<keyword evidence="3 4" id="KW-0949">S-adenosyl-L-methionine</keyword>
<dbReference type="PANTHER" id="PTHR11061:SF30">
    <property type="entry name" value="TRNA (URACIL(54)-C(5))-METHYLTRANSFERASE"/>
    <property type="match status" value="1"/>
</dbReference>
<feature type="binding site" evidence="4">
    <location>
        <position position="305"/>
    </location>
    <ligand>
        <name>S-adenosyl-L-methionine</name>
        <dbReference type="ChEBI" id="CHEBI:59789"/>
    </ligand>
</feature>
<dbReference type="InterPro" id="IPR010280">
    <property type="entry name" value="U5_MeTrfase_fam"/>
</dbReference>
<dbReference type="InterPro" id="IPR030391">
    <property type="entry name" value="MeTrfase_TrmA_CS"/>
</dbReference>
<dbReference type="Gene3D" id="3.40.50.150">
    <property type="entry name" value="Vaccinia Virus protein VP39"/>
    <property type="match status" value="1"/>
</dbReference>
<dbReference type="InterPro" id="IPR029063">
    <property type="entry name" value="SAM-dependent_MTases_sf"/>
</dbReference>
<protein>
    <submittedName>
        <fullName evidence="5">23S rRNA (Uracil(1939)-C(5))-methyltransferase RlmD</fullName>
        <ecNumber evidence="5">2.1.1.190</ecNumber>
    </submittedName>
</protein>
<evidence type="ECO:0000256" key="1">
    <source>
        <dbReference type="ARBA" id="ARBA00022603"/>
    </source>
</evidence>
<keyword evidence="2 4" id="KW-0808">Transferase</keyword>
<dbReference type="PROSITE" id="PS51687">
    <property type="entry name" value="SAM_MT_RNA_M5U"/>
    <property type="match status" value="1"/>
</dbReference>
<dbReference type="Pfam" id="PF05958">
    <property type="entry name" value="tRNA_U5-meth_tr"/>
    <property type="match status" value="2"/>
</dbReference>
<dbReference type="CDD" id="cd02440">
    <property type="entry name" value="AdoMet_MTases"/>
    <property type="match status" value="1"/>
</dbReference>
<dbReference type="Proteomes" id="UP000886217">
    <property type="component" value="Unassembled WGS sequence"/>
</dbReference>